<keyword evidence="1" id="KW-0472">Membrane</keyword>
<organism evidence="2 3">
    <name type="scientific">Peptostreptococcus stomatis DSM 17678</name>
    <dbReference type="NCBI Taxonomy" id="596315"/>
    <lineage>
        <taxon>Bacteria</taxon>
        <taxon>Bacillati</taxon>
        <taxon>Bacillota</taxon>
        <taxon>Clostridia</taxon>
        <taxon>Peptostreptococcales</taxon>
        <taxon>Peptostreptococcaceae</taxon>
        <taxon>Peptostreptococcus</taxon>
    </lineage>
</organism>
<feature type="transmembrane region" description="Helical" evidence="1">
    <location>
        <begin position="111"/>
        <end position="131"/>
    </location>
</feature>
<reference evidence="2 3" key="1">
    <citation type="submission" date="2010-08" db="EMBL/GenBank/DDBJ databases">
        <authorList>
            <person name="Harkins D.M."/>
            <person name="Madupu R."/>
            <person name="Durkin A.S."/>
            <person name="Torralba M."/>
            <person name="Methe B."/>
            <person name="Sutton G.G."/>
            <person name="Nelson K.E."/>
        </authorList>
    </citation>
    <scope>NUCLEOTIDE SEQUENCE [LARGE SCALE GENOMIC DNA]</scope>
    <source>
        <strain evidence="2 3">DSM 17678</strain>
    </source>
</reference>
<accession>E0E0Z6</accession>
<gene>
    <name evidence="2" type="ORF">HMPREF0634_0747</name>
</gene>
<dbReference type="Proteomes" id="UP000003244">
    <property type="component" value="Unassembled WGS sequence"/>
</dbReference>
<keyword evidence="1" id="KW-1133">Transmembrane helix</keyword>
<dbReference type="STRING" id="596315.HMPREF0634_0747"/>
<dbReference type="InterPro" id="IPR021359">
    <property type="entry name" value="DUF2812"/>
</dbReference>
<dbReference type="OrthoDB" id="8757095at2"/>
<name>E0E0Z6_9FIRM</name>
<sequence length="182" mass="21152">MKTIVKKSFLDIQKEEEWLNQEGENGLMLIGYHNGEYEFEDVSPTKYQYKIDIPNYTGYKRKNYLAFLEESGISVVSDYAGRVYLRKNTADGPLDLYTDSKEIRNQISKRYAHFFSIGISQLILGIFLLYSTLNTVKDRGLPFVFTIIVDLGLIVSGLIFLVMAIRKHRNYSIPKDEKNLWE</sequence>
<comment type="caution">
    <text evidence="2">The sequence shown here is derived from an EMBL/GenBank/DDBJ whole genome shotgun (WGS) entry which is preliminary data.</text>
</comment>
<evidence type="ECO:0000313" key="3">
    <source>
        <dbReference type="Proteomes" id="UP000003244"/>
    </source>
</evidence>
<dbReference type="GeneID" id="84799820"/>
<keyword evidence="1" id="KW-0812">Transmembrane</keyword>
<dbReference type="AlphaFoldDB" id="E0E0Z6"/>
<protein>
    <recommendedName>
        <fullName evidence="4">DUF2812 domain-containing protein</fullName>
    </recommendedName>
</protein>
<keyword evidence="3" id="KW-1185">Reference proteome</keyword>
<evidence type="ECO:0000313" key="2">
    <source>
        <dbReference type="EMBL" id="EFM65410.1"/>
    </source>
</evidence>
<dbReference type="RefSeq" id="WP_007787930.1">
    <property type="nucleotide sequence ID" value="NZ_ADGQ01000002.1"/>
</dbReference>
<proteinExistence type="predicted"/>
<feature type="transmembrane region" description="Helical" evidence="1">
    <location>
        <begin position="143"/>
        <end position="165"/>
    </location>
</feature>
<dbReference type="Pfam" id="PF11193">
    <property type="entry name" value="DUF2812"/>
    <property type="match status" value="1"/>
</dbReference>
<evidence type="ECO:0000256" key="1">
    <source>
        <dbReference type="SAM" id="Phobius"/>
    </source>
</evidence>
<dbReference type="eggNOG" id="ENOG5032UIA">
    <property type="taxonomic scope" value="Bacteria"/>
</dbReference>
<evidence type="ECO:0008006" key="4">
    <source>
        <dbReference type="Google" id="ProtNLM"/>
    </source>
</evidence>
<dbReference type="EMBL" id="ADGQ01000002">
    <property type="protein sequence ID" value="EFM65410.1"/>
    <property type="molecule type" value="Genomic_DNA"/>
</dbReference>